<evidence type="ECO:0000256" key="1">
    <source>
        <dbReference type="SAM" id="MobiDB-lite"/>
    </source>
</evidence>
<dbReference type="EMBL" id="NHYD01001492">
    <property type="protein sequence ID" value="PPQ91003.1"/>
    <property type="molecule type" value="Genomic_DNA"/>
</dbReference>
<dbReference type="InterPro" id="IPR015943">
    <property type="entry name" value="WD40/YVTN_repeat-like_dom_sf"/>
</dbReference>
<dbReference type="OrthoDB" id="548949at2759"/>
<proteinExistence type="predicted"/>
<dbReference type="AlphaFoldDB" id="A0A409XJQ4"/>
<evidence type="ECO:0000313" key="2">
    <source>
        <dbReference type="EMBL" id="PPQ91003.1"/>
    </source>
</evidence>
<dbReference type="Proteomes" id="UP000283269">
    <property type="component" value="Unassembled WGS sequence"/>
</dbReference>
<dbReference type="InParanoid" id="A0A409XJQ4"/>
<comment type="caution">
    <text evidence="2">The sequence shown here is derived from an EMBL/GenBank/DDBJ whole genome shotgun (WGS) entry which is preliminary data.</text>
</comment>
<evidence type="ECO:0000313" key="3">
    <source>
        <dbReference type="Proteomes" id="UP000283269"/>
    </source>
</evidence>
<accession>A0A409XJQ4</accession>
<dbReference type="STRING" id="93625.A0A409XJQ4"/>
<sequence length="585" mass="65630">MNTNRKNVRQKKPEKKVFVDILSRTMKIIRQACSSEYPAFPGLIEQVDQAISKAIKFAYDDDHYGPYVELYVPSFAHDDQEGGEGRPIAPLLNDSSELDQVIDPNKAIPQLKMPPSWFCTLRPHPLSTPCARFRDDVPEWEATPDNQIRSTRNYPPTAPSLSPHPWGGYKNRIPYLNYYFTHDTNTGPNNFVNRTIKVDLTSDPQDIIVDDPRGLVIVGDWERIKSYRCIDAEGNPDKSKKKGVHTMNCKDYSGPLAILANGRLARAGKKSVVVWDLDNLPTHGESGTDIIGNKINKEDFNTWRDDLEDIEPSTGSEPTSTIKLEMDEYISKKNQEKSDIGVWQAHPTQANVMLCGSNVGSHNFDCHAFDLEAGGKPVVRYLGHGGSVDGFSTSVGDPNVFLTWCSDGYARLYDTRQVLPVVTIAGGAQLEHLPSAVLAHSDGIPFVFMGGDASQSIKVWDIRARASVYELATGNNGVNSMAWDAATNSLYASTECPHLDWQGRSHDYRVAKIPRPRTTVPEDDDDENEEYEAPNAYKRWPKRAVHSENYFGHVFDAGNHRLYKFSFKMQPDFDMLPYYGSGGFW</sequence>
<name>A0A409XJQ4_PSICY</name>
<feature type="region of interest" description="Disordered" evidence="1">
    <location>
        <begin position="144"/>
        <end position="165"/>
    </location>
</feature>
<dbReference type="InterPro" id="IPR036322">
    <property type="entry name" value="WD40_repeat_dom_sf"/>
</dbReference>
<protein>
    <submittedName>
        <fullName evidence="2">Uncharacterized protein</fullName>
    </submittedName>
</protein>
<feature type="compositionally biased region" description="Polar residues" evidence="1">
    <location>
        <begin position="144"/>
        <end position="154"/>
    </location>
</feature>
<organism evidence="2 3">
    <name type="scientific">Psilocybe cyanescens</name>
    <dbReference type="NCBI Taxonomy" id="93625"/>
    <lineage>
        <taxon>Eukaryota</taxon>
        <taxon>Fungi</taxon>
        <taxon>Dikarya</taxon>
        <taxon>Basidiomycota</taxon>
        <taxon>Agaricomycotina</taxon>
        <taxon>Agaricomycetes</taxon>
        <taxon>Agaricomycetidae</taxon>
        <taxon>Agaricales</taxon>
        <taxon>Agaricineae</taxon>
        <taxon>Strophariaceae</taxon>
        <taxon>Psilocybe</taxon>
    </lineage>
</organism>
<gene>
    <name evidence="2" type="ORF">CVT25_013928</name>
</gene>
<dbReference type="SUPFAM" id="SSF50978">
    <property type="entry name" value="WD40 repeat-like"/>
    <property type="match status" value="1"/>
</dbReference>
<keyword evidence="3" id="KW-1185">Reference proteome</keyword>
<dbReference type="Gene3D" id="2.130.10.10">
    <property type="entry name" value="YVTN repeat-like/Quinoprotein amine dehydrogenase"/>
    <property type="match status" value="1"/>
</dbReference>
<reference evidence="2 3" key="1">
    <citation type="journal article" date="2018" name="Evol. Lett.">
        <title>Horizontal gene cluster transfer increased hallucinogenic mushroom diversity.</title>
        <authorList>
            <person name="Reynolds H.T."/>
            <person name="Vijayakumar V."/>
            <person name="Gluck-Thaler E."/>
            <person name="Korotkin H.B."/>
            <person name="Matheny P.B."/>
            <person name="Slot J.C."/>
        </authorList>
    </citation>
    <scope>NUCLEOTIDE SEQUENCE [LARGE SCALE GENOMIC DNA]</scope>
    <source>
        <strain evidence="2 3">2631</strain>
    </source>
</reference>